<dbReference type="OrthoDB" id="9797117at2"/>
<comment type="caution">
    <text evidence="1">The sequence shown here is derived from an EMBL/GenBank/DDBJ whole genome shotgun (WGS) entry which is preliminary data.</text>
</comment>
<evidence type="ECO:0000313" key="2">
    <source>
        <dbReference type="Proteomes" id="UP000037392"/>
    </source>
</evidence>
<dbReference type="Pfam" id="PF12953">
    <property type="entry name" value="DUF3842"/>
    <property type="match status" value="1"/>
</dbReference>
<evidence type="ECO:0000313" key="1">
    <source>
        <dbReference type="EMBL" id="KMW13034.1"/>
    </source>
</evidence>
<organism evidence="1 2">
    <name type="scientific">[Clostridium] citroniae WAL-19142</name>
    <dbReference type="NCBI Taxonomy" id="742734"/>
    <lineage>
        <taxon>Bacteria</taxon>
        <taxon>Bacillati</taxon>
        <taxon>Bacillota</taxon>
        <taxon>Clostridia</taxon>
        <taxon>Lachnospirales</taxon>
        <taxon>Lachnospiraceae</taxon>
        <taxon>Enterocloster</taxon>
    </lineage>
</organism>
<dbReference type="InterPro" id="IPR024208">
    <property type="entry name" value="DUF3842"/>
</dbReference>
<accession>A0A0J9BL86</accession>
<gene>
    <name evidence="1" type="ORF">HMPREF9470_05206</name>
</gene>
<reference evidence="1 2" key="1">
    <citation type="submission" date="2011-04" db="EMBL/GenBank/DDBJ databases">
        <title>The Genome Sequence of Clostridium citroniae WAL-19142.</title>
        <authorList>
            <consortium name="The Broad Institute Genome Sequencing Platform"/>
            <person name="Earl A."/>
            <person name="Ward D."/>
            <person name="Feldgarden M."/>
            <person name="Gevers D."/>
            <person name="Warren Y.A."/>
            <person name="Tyrrell K.L."/>
            <person name="Citron D.M."/>
            <person name="Goldstein E.J."/>
            <person name="Daigneault M."/>
            <person name="Allen-Vercoe E."/>
            <person name="Young S.K."/>
            <person name="Zeng Q."/>
            <person name="Gargeya S."/>
            <person name="Fitzgerald M."/>
            <person name="Haas B."/>
            <person name="Abouelleil A."/>
            <person name="Alvarado L."/>
            <person name="Arachchi H.M."/>
            <person name="Berlin A."/>
            <person name="Brown A."/>
            <person name="Chapman S.B."/>
            <person name="Chen Z."/>
            <person name="Dunbar C."/>
            <person name="Freedman E."/>
            <person name="Gearin G."/>
            <person name="Gellesch M."/>
            <person name="Goldberg J."/>
            <person name="Griggs A."/>
            <person name="Gujja S."/>
            <person name="Heilman E.R."/>
            <person name="Heiman D."/>
            <person name="Howarth C."/>
            <person name="Larson L."/>
            <person name="Lui A."/>
            <person name="MacDonald P.J."/>
            <person name="Mehta T."/>
            <person name="Montmayeur A."/>
            <person name="Murphy C."/>
            <person name="Neiman D."/>
            <person name="Pearson M."/>
            <person name="Priest M."/>
            <person name="Roberts A."/>
            <person name="Saif S."/>
            <person name="Shea T."/>
            <person name="Shenoy N."/>
            <person name="Sisk P."/>
            <person name="Stolte C."/>
            <person name="Sykes S."/>
            <person name="White J."/>
            <person name="Yandava C."/>
            <person name="Wortman J."/>
            <person name="Nusbaum C."/>
            <person name="Birren B."/>
        </authorList>
    </citation>
    <scope>NUCLEOTIDE SEQUENCE [LARGE SCALE GENOMIC DNA]</scope>
    <source>
        <strain evidence="1 2">WAL-19142</strain>
    </source>
</reference>
<protein>
    <recommendedName>
        <fullName evidence="3">DUF3842 domain-containing protein</fullName>
    </recommendedName>
</protein>
<dbReference type="GeneID" id="93164992"/>
<dbReference type="AlphaFoldDB" id="A0A0J9BL86"/>
<proteinExistence type="predicted"/>
<sequence length="137" mass="14418">MKIVIIDGQGGKMGKSVIEQLKKRFPDLETYAIGTNSIATSAMLKAGATYGATGENPVIVNSHDANIIIGPIGIVMANSLLGEITPAMATAIGSSSAYKILIPVNRCNHYIVGCQNSTLSDYINMVCDEVGKEVNSK</sequence>
<dbReference type="PATRIC" id="fig|742734.4.peg.5567"/>
<evidence type="ECO:0008006" key="3">
    <source>
        <dbReference type="Google" id="ProtNLM"/>
    </source>
</evidence>
<dbReference type="EMBL" id="ADLK01000047">
    <property type="protein sequence ID" value="KMW13034.1"/>
    <property type="molecule type" value="Genomic_DNA"/>
</dbReference>
<name>A0A0J9BL86_9FIRM</name>
<dbReference type="RefSeq" id="WP_007870711.1">
    <property type="nucleotide sequence ID" value="NZ_KQ235885.1"/>
</dbReference>
<dbReference type="Proteomes" id="UP000037392">
    <property type="component" value="Unassembled WGS sequence"/>
</dbReference>